<dbReference type="InterPro" id="IPR058163">
    <property type="entry name" value="LysR-type_TF_proteobact-type"/>
</dbReference>
<dbReference type="InterPro" id="IPR000847">
    <property type="entry name" value="LysR_HTH_N"/>
</dbReference>
<dbReference type="PRINTS" id="PR00039">
    <property type="entry name" value="HTHLYSR"/>
</dbReference>
<evidence type="ECO:0000256" key="2">
    <source>
        <dbReference type="ARBA" id="ARBA00023015"/>
    </source>
</evidence>
<keyword evidence="4" id="KW-0804">Transcription</keyword>
<reference evidence="6" key="1">
    <citation type="submission" date="2022-07" db="EMBL/GenBank/DDBJ databases">
        <title>Genome sequencing of Photobacterium atrarenae GJH2-4.</title>
        <authorList>
            <person name="Park S.-J."/>
        </authorList>
    </citation>
    <scope>NUCLEOTIDE SEQUENCE</scope>
    <source>
        <strain evidence="6">GJH2-4</strain>
    </source>
</reference>
<name>A0ABY5GMC3_9GAMM</name>
<keyword evidence="7" id="KW-1185">Reference proteome</keyword>
<evidence type="ECO:0000256" key="1">
    <source>
        <dbReference type="ARBA" id="ARBA00009437"/>
    </source>
</evidence>
<dbReference type="Proteomes" id="UP001057998">
    <property type="component" value="Chromosome 2"/>
</dbReference>
<evidence type="ECO:0000313" key="7">
    <source>
        <dbReference type="Proteomes" id="UP001057998"/>
    </source>
</evidence>
<organism evidence="6 7">
    <name type="scientific">Photobacterium atrarenae</name>
    <dbReference type="NCBI Taxonomy" id="865757"/>
    <lineage>
        <taxon>Bacteria</taxon>
        <taxon>Pseudomonadati</taxon>
        <taxon>Pseudomonadota</taxon>
        <taxon>Gammaproteobacteria</taxon>
        <taxon>Vibrionales</taxon>
        <taxon>Vibrionaceae</taxon>
        <taxon>Photobacterium</taxon>
    </lineage>
</organism>
<dbReference type="EMBL" id="CP101509">
    <property type="protein sequence ID" value="UTV29458.1"/>
    <property type="molecule type" value="Genomic_DNA"/>
</dbReference>
<dbReference type="PANTHER" id="PTHR30537">
    <property type="entry name" value="HTH-TYPE TRANSCRIPTIONAL REGULATOR"/>
    <property type="match status" value="1"/>
</dbReference>
<proteinExistence type="inferred from homology"/>
<dbReference type="PROSITE" id="PS50931">
    <property type="entry name" value="HTH_LYSR"/>
    <property type="match status" value="1"/>
</dbReference>
<dbReference type="SUPFAM" id="SSF46785">
    <property type="entry name" value="Winged helix' DNA-binding domain"/>
    <property type="match status" value="1"/>
</dbReference>
<evidence type="ECO:0000313" key="6">
    <source>
        <dbReference type="EMBL" id="UTV29458.1"/>
    </source>
</evidence>
<protein>
    <submittedName>
        <fullName evidence="6">LysR family transcriptional regulator</fullName>
    </submittedName>
</protein>
<keyword evidence="3" id="KW-0238">DNA-binding</keyword>
<dbReference type="SUPFAM" id="SSF53850">
    <property type="entry name" value="Periplasmic binding protein-like II"/>
    <property type="match status" value="1"/>
</dbReference>
<keyword evidence="2" id="KW-0805">Transcription regulation</keyword>
<evidence type="ECO:0000256" key="4">
    <source>
        <dbReference type="ARBA" id="ARBA00023163"/>
    </source>
</evidence>
<dbReference type="Gene3D" id="3.40.190.290">
    <property type="match status" value="1"/>
</dbReference>
<dbReference type="Pfam" id="PF03466">
    <property type="entry name" value="LysR_substrate"/>
    <property type="match status" value="1"/>
</dbReference>
<sequence length="261" mass="29113">MAKLLNFSAAARQLGLPRGTVSARIQELEKRLGIRLFQRSNRRVALTPEGIQFLASASQAVTLLDEAQNQLAANHEIAGPIRVGYPAATPDSGLLEKLSEFCRQYPKVSIELVLSDQVADLVEQRIDLSIRGRDPANPDLIARPLRARSLLLVASPAWLAQHQPITHWQHLPVHDPHQQASFPHQTPDIHTSDLNTSLQLCLNSMGAAVLPAVFCRPHLERGELISLPTPEPLPELPLFLIYQQRKLLPERTRRLIQTLLD</sequence>
<dbReference type="Gene3D" id="1.10.10.10">
    <property type="entry name" value="Winged helix-like DNA-binding domain superfamily/Winged helix DNA-binding domain"/>
    <property type="match status" value="1"/>
</dbReference>
<dbReference type="InterPro" id="IPR036388">
    <property type="entry name" value="WH-like_DNA-bd_sf"/>
</dbReference>
<dbReference type="InterPro" id="IPR005119">
    <property type="entry name" value="LysR_subst-bd"/>
</dbReference>
<accession>A0ABY5GMC3</accession>
<evidence type="ECO:0000259" key="5">
    <source>
        <dbReference type="PROSITE" id="PS50931"/>
    </source>
</evidence>
<gene>
    <name evidence="6" type="ORF">NNL38_20785</name>
</gene>
<comment type="similarity">
    <text evidence="1">Belongs to the LysR transcriptional regulatory family.</text>
</comment>
<evidence type="ECO:0000256" key="3">
    <source>
        <dbReference type="ARBA" id="ARBA00023125"/>
    </source>
</evidence>
<feature type="domain" description="HTH lysR-type" evidence="5">
    <location>
        <begin position="1"/>
        <end position="47"/>
    </location>
</feature>
<dbReference type="Pfam" id="PF00126">
    <property type="entry name" value="HTH_1"/>
    <property type="match status" value="1"/>
</dbReference>
<dbReference type="PANTHER" id="PTHR30537:SF5">
    <property type="entry name" value="HTH-TYPE TRANSCRIPTIONAL ACTIVATOR TTDR-RELATED"/>
    <property type="match status" value="1"/>
</dbReference>
<dbReference type="InterPro" id="IPR036390">
    <property type="entry name" value="WH_DNA-bd_sf"/>
</dbReference>